<evidence type="ECO:0000313" key="4">
    <source>
        <dbReference type="WBParaSite" id="TREG1_18520.3"/>
    </source>
</evidence>
<evidence type="ECO:0000256" key="1">
    <source>
        <dbReference type="SAM" id="MobiDB-lite"/>
    </source>
</evidence>
<dbReference type="Pfam" id="PF03957">
    <property type="entry name" value="Jun"/>
    <property type="match status" value="1"/>
</dbReference>
<reference evidence="4" key="2">
    <citation type="submission" date="2023-11" db="UniProtKB">
        <authorList>
            <consortium name="WormBaseParasite"/>
        </authorList>
    </citation>
    <scope>IDENTIFICATION</scope>
</reference>
<dbReference type="InterPro" id="IPR005643">
    <property type="entry name" value="JNK"/>
</dbReference>
<evidence type="ECO:0000259" key="2">
    <source>
        <dbReference type="Pfam" id="PF03957"/>
    </source>
</evidence>
<proteinExistence type="predicted"/>
<accession>A0AA85JDJ6</accession>
<dbReference type="AlphaFoldDB" id="A0AA85JDJ6"/>
<feature type="compositionally biased region" description="Polar residues" evidence="1">
    <location>
        <begin position="496"/>
        <end position="513"/>
    </location>
</feature>
<feature type="region of interest" description="Disordered" evidence="1">
    <location>
        <begin position="561"/>
        <end position="581"/>
    </location>
</feature>
<keyword evidence="3" id="KW-1185">Reference proteome</keyword>
<feature type="domain" description="Jun-like transcription factor" evidence="2">
    <location>
        <begin position="85"/>
        <end position="146"/>
    </location>
</feature>
<dbReference type="WBParaSite" id="TREG1_18520.3">
    <property type="protein sequence ID" value="TREG1_18520.3"/>
    <property type="gene ID" value="TREG1_18520"/>
</dbReference>
<feature type="compositionally biased region" description="Polar residues" evidence="1">
    <location>
        <begin position="564"/>
        <end position="581"/>
    </location>
</feature>
<name>A0AA85JDJ6_TRIRE</name>
<evidence type="ECO:0000313" key="3">
    <source>
        <dbReference type="Proteomes" id="UP000050795"/>
    </source>
</evidence>
<organism evidence="3 4">
    <name type="scientific">Trichobilharzia regenti</name>
    <name type="common">Nasal bird schistosome</name>
    <dbReference type="NCBI Taxonomy" id="157069"/>
    <lineage>
        <taxon>Eukaryota</taxon>
        <taxon>Metazoa</taxon>
        <taxon>Spiralia</taxon>
        <taxon>Lophotrochozoa</taxon>
        <taxon>Platyhelminthes</taxon>
        <taxon>Trematoda</taxon>
        <taxon>Digenea</taxon>
        <taxon>Strigeidida</taxon>
        <taxon>Schistosomatoidea</taxon>
        <taxon>Schistosomatidae</taxon>
        <taxon>Trichobilharzia</taxon>
    </lineage>
</organism>
<protein>
    <recommendedName>
        <fullName evidence="2">Jun-like transcription factor domain-containing protein</fullName>
    </recommendedName>
</protein>
<feature type="region of interest" description="Disordered" evidence="1">
    <location>
        <begin position="480"/>
        <end position="513"/>
    </location>
</feature>
<feature type="region of interest" description="Disordered" evidence="1">
    <location>
        <begin position="228"/>
        <end position="250"/>
    </location>
</feature>
<reference evidence="3" key="1">
    <citation type="submission" date="2022-06" db="EMBL/GenBank/DDBJ databases">
        <authorList>
            <person name="Berger JAMES D."/>
            <person name="Berger JAMES D."/>
        </authorList>
    </citation>
    <scope>NUCLEOTIDE SEQUENCE [LARGE SCALE GENOMIC DNA]</scope>
</reference>
<dbReference type="Proteomes" id="UP000050795">
    <property type="component" value="Unassembled WGS sequence"/>
</dbReference>
<sequence>MPNNECDESLAQNSSAVTSTRPLQVITQYTNSDISKMQSTNRPTSLGLCLSNTENLTEFKNCSLSHRSAVSQETSQQLWTVRGVDTSDFEKLLGHLGNNGSTPVTPTSFLNPNNITEDQELFADNFSRTLNKFRAEQEGWSAISNSSLDGDLKETNSIFAKQIQLNQSASSPFIDNYTTTTDRCNSAESKCDQIDLPLHLPNSSRVHSPNFSGEPLVLLSATSSVTHSKEHSGVNGTQKHRKLSECSSSTSDPFQENYYPNILNPSNTIHNNIHKTSAEAPWVSSLPTISSIANGLKQAVTDRDHIPTEFCSDLNVIPNNSRFDNSDYSHEMAENVLALNENILCDGSNDGIHRSQKLQILKPSKTEPQNDNVLIHYAVQDNHSGVQLNDSCDDGLVDSLVASSSNSGMCSNDSSDLGISKALNELYSSAHPTLSSVEECRILTPVPASLDSSDINVCSANTQKTSIHLYVGHQSNTRRGCSNHLLGNHKNPDPVASQSPASSGIPNGDSMLNRNEIHQPHAVDSHTNGIADSGSSLSQQFDGMYRSLGNHFSLALSEVDKSHGPSSHLIQSNAPFATTRQSNPCVNSVCETFMDAHMLESLTSPGITTTDLKQVTTSSHFNLTPVSSLLRNKNNDGQDQGNAYFQQLPSCRSEAVERSSFPPVTSCLNTFPAQPLSLVTHSFLKKPKRQGFLEKRSRTLTSDAISYQATVCDSSTDNISIPGSAKHLRNLVGRANSVTASKMPNTGCSDSYTTVSQQSYLTNSSNCFVFNSESLVGGNWRMLAINQNHSVLGQVEELEVILLYHLWMKLSSII</sequence>